<dbReference type="OrthoDB" id="10494627at2759"/>
<reference evidence="1" key="1">
    <citation type="submission" date="2018-11" db="EMBL/GenBank/DDBJ databases">
        <authorList>
            <person name="Alioto T."/>
            <person name="Alioto T."/>
        </authorList>
    </citation>
    <scope>NUCLEOTIDE SEQUENCE</scope>
</reference>
<sequence>MHQIEQQVHQCQRYVEDLEADDRTKAFEIKLKHNSDIEKTISKLESLKTLGEIFVDKTEIAVKAETSVGRRAQVESREKSNKKYMTMKKEKNIKINMKNINFISDLSNGWTIYNS</sequence>
<evidence type="ECO:0000313" key="1">
    <source>
        <dbReference type="EMBL" id="VDI02631.1"/>
    </source>
</evidence>
<accession>A0A8B6CB11</accession>
<evidence type="ECO:0000313" key="2">
    <source>
        <dbReference type="Proteomes" id="UP000596742"/>
    </source>
</evidence>
<name>A0A8B6CB11_MYTGA</name>
<keyword evidence="2" id="KW-1185">Reference proteome</keyword>
<gene>
    <name evidence="1" type="ORF">MGAL_10B029093</name>
</gene>
<dbReference type="AlphaFoldDB" id="A0A8B6CB11"/>
<comment type="caution">
    <text evidence="1">The sequence shown here is derived from an EMBL/GenBank/DDBJ whole genome shotgun (WGS) entry which is preliminary data.</text>
</comment>
<organism evidence="1 2">
    <name type="scientific">Mytilus galloprovincialis</name>
    <name type="common">Mediterranean mussel</name>
    <dbReference type="NCBI Taxonomy" id="29158"/>
    <lineage>
        <taxon>Eukaryota</taxon>
        <taxon>Metazoa</taxon>
        <taxon>Spiralia</taxon>
        <taxon>Lophotrochozoa</taxon>
        <taxon>Mollusca</taxon>
        <taxon>Bivalvia</taxon>
        <taxon>Autobranchia</taxon>
        <taxon>Pteriomorphia</taxon>
        <taxon>Mytilida</taxon>
        <taxon>Mytiloidea</taxon>
        <taxon>Mytilidae</taxon>
        <taxon>Mytilinae</taxon>
        <taxon>Mytilus</taxon>
    </lineage>
</organism>
<dbReference type="EMBL" id="UYJE01001492">
    <property type="protein sequence ID" value="VDI02631.1"/>
    <property type="molecule type" value="Genomic_DNA"/>
</dbReference>
<protein>
    <submittedName>
        <fullName evidence="1">Uncharacterized protein</fullName>
    </submittedName>
</protein>
<dbReference type="Proteomes" id="UP000596742">
    <property type="component" value="Unassembled WGS sequence"/>
</dbReference>
<proteinExistence type="predicted"/>